<keyword evidence="6" id="KW-1185">Reference proteome</keyword>
<proteinExistence type="inferred from homology"/>
<dbReference type="Proteomes" id="UP000006420">
    <property type="component" value="Unassembled WGS sequence"/>
</dbReference>
<dbReference type="CDD" id="cd04186">
    <property type="entry name" value="GT_2_like_c"/>
    <property type="match status" value="1"/>
</dbReference>
<dbReference type="AlphaFoldDB" id="F8X264"/>
<evidence type="ECO:0000256" key="2">
    <source>
        <dbReference type="ARBA" id="ARBA00022676"/>
    </source>
</evidence>
<evidence type="ECO:0000256" key="1">
    <source>
        <dbReference type="ARBA" id="ARBA00006739"/>
    </source>
</evidence>
<evidence type="ECO:0000313" key="6">
    <source>
        <dbReference type="Proteomes" id="UP000006420"/>
    </source>
</evidence>
<evidence type="ECO:0000259" key="4">
    <source>
        <dbReference type="Pfam" id="PF00535"/>
    </source>
</evidence>
<comment type="caution">
    <text evidence="5">The sequence shown here is derived from an EMBL/GenBank/DDBJ whole genome shotgun (WGS) entry which is preliminary data.</text>
</comment>
<dbReference type="eggNOG" id="COG1216">
    <property type="taxonomic scope" value="Bacteria"/>
</dbReference>
<keyword evidence="3" id="KW-0808">Transferase</keyword>
<dbReference type="GO" id="GO:0016757">
    <property type="term" value="F:glycosyltransferase activity"/>
    <property type="evidence" value="ECO:0007669"/>
    <property type="project" value="UniProtKB-KW"/>
</dbReference>
<sequence length="361" mass="41238">MDSQAMENDSEGSGTSTTQMKKIAIVILNWNGKKLLEEFLPTVVRHSSFPDVEIVVADNGSTDDSLSFLETAYPQISLIRLPENYGFAGGYNIALKEVNAEYFVILNSDVEVTENWLKTTISFLDENADIAAVQPKILAQRNNASFEYAGAAGGFLDKYGYPFCRGRIFQKIEEDHHQYDTPIDILWATGACLIIRSTDFFEVGGFDSSFFAHMEEIDLCWRLNSRGRRIVCLPSSVVYHVGAATLKKENPRKTFLNFRNNLIMLYKNLPQEHLKRVMTIRLILDYIAAFQFALTGKYANAKEVVRAHKDFYNNRKMYRTARHENLEKMIVEYPATIYQKSILAAYYLRGVKLFSSLKFGR</sequence>
<protein>
    <recommendedName>
        <fullName evidence="4">Glycosyltransferase 2-like domain-containing protein</fullName>
    </recommendedName>
</protein>
<gene>
    <name evidence="5" type="ORF">HMPREF9456_02144</name>
</gene>
<accession>F8X264</accession>
<dbReference type="Gene3D" id="3.90.550.10">
    <property type="entry name" value="Spore Coat Polysaccharide Biosynthesis Protein SpsA, Chain A"/>
    <property type="match status" value="1"/>
</dbReference>
<dbReference type="HOGENOM" id="CLU_023845_4_0_10"/>
<dbReference type="PANTHER" id="PTHR43179:SF12">
    <property type="entry name" value="GALACTOFURANOSYLTRANSFERASE GLFT2"/>
    <property type="match status" value="1"/>
</dbReference>
<evidence type="ECO:0000313" key="5">
    <source>
        <dbReference type="EMBL" id="EGK05880.1"/>
    </source>
</evidence>
<organism evidence="5 6">
    <name type="scientific">Dysgonomonas mossii DSM 22836</name>
    <dbReference type="NCBI Taxonomy" id="742767"/>
    <lineage>
        <taxon>Bacteria</taxon>
        <taxon>Pseudomonadati</taxon>
        <taxon>Bacteroidota</taxon>
        <taxon>Bacteroidia</taxon>
        <taxon>Bacteroidales</taxon>
        <taxon>Dysgonomonadaceae</taxon>
        <taxon>Dysgonomonas</taxon>
    </lineage>
</organism>
<comment type="similarity">
    <text evidence="1">Belongs to the glycosyltransferase 2 family.</text>
</comment>
<keyword evidence="2" id="KW-0328">Glycosyltransferase</keyword>
<dbReference type="STRING" id="742767.HMPREF9456_02144"/>
<dbReference type="InterPro" id="IPR029044">
    <property type="entry name" value="Nucleotide-diphossugar_trans"/>
</dbReference>
<dbReference type="SUPFAM" id="SSF53448">
    <property type="entry name" value="Nucleotide-diphospho-sugar transferases"/>
    <property type="match status" value="1"/>
</dbReference>
<dbReference type="EMBL" id="ADLW01000010">
    <property type="protein sequence ID" value="EGK05880.1"/>
    <property type="molecule type" value="Genomic_DNA"/>
</dbReference>
<name>F8X264_9BACT</name>
<dbReference type="PANTHER" id="PTHR43179">
    <property type="entry name" value="RHAMNOSYLTRANSFERASE WBBL"/>
    <property type="match status" value="1"/>
</dbReference>
<dbReference type="Pfam" id="PF00535">
    <property type="entry name" value="Glycos_transf_2"/>
    <property type="match status" value="1"/>
</dbReference>
<evidence type="ECO:0000256" key="3">
    <source>
        <dbReference type="ARBA" id="ARBA00022679"/>
    </source>
</evidence>
<dbReference type="InterPro" id="IPR001173">
    <property type="entry name" value="Glyco_trans_2-like"/>
</dbReference>
<feature type="domain" description="Glycosyltransferase 2-like" evidence="4">
    <location>
        <begin position="25"/>
        <end position="135"/>
    </location>
</feature>
<reference evidence="5 6" key="1">
    <citation type="submission" date="2011-04" db="EMBL/GenBank/DDBJ databases">
        <title>The Genome Sequence of Dysgonomonas mossii DSM 22836.</title>
        <authorList>
            <consortium name="The Broad Institute Genome Sequencing Platform"/>
            <person name="Earl A."/>
            <person name="Ward D."/>
            <person name="Feldgarden M."/>
            <person name="Gevers D."/>
            <person name="Pudlo N."/>
            <person name="Martens E."/>
            <person name="Allen-Vercoe E."/>
            <person name="Young S.K."/>
            <person name="Zeng Q."/>
            <person name="Gargeya S."/>
            <person name="Fitzgerald M."/>
            <person name="Haas B."/>
            <person name="Abouelleil A."/>
            <person name="Alvarado L."/>
            <person name="Arachchi H.M."/>
            <person name="Berlin A."/>
            <person name="Brown A."/>
            <person name="Chapman S.B."/>
            <person name="Chen Z."/>
            <person name="Dunbar C."/>
            <person name="Freedman E."/>
            <person name="Gearin G."/>
            <person name="Gellesch M."/>
            <person name="Goldberg J."/>
            <person name="Griggs A."/>
            <person name="Gujja S."/>
            <person name="Heiman D."/>
            <person name="Howarth C."/>
            <person name="Larson L."/>
            <person name="Lui A."/>
            <person name="MacDonald P.J.P."/>
            <person name="Mehta T."/>
            <person name="Montmayeur A."/>
            <person name="Murphy C."/>
            <person name="Neiman D."/>
            <person name="Pearson M."/>
            <person name="Priest M."/>
            <person name="Roberts A."/>
            <person name="Saif S."/>
            <person name="Shea T."/>
            <person name="Shenoy N."/>
            <person name="Sisk P."/>
            <person name="Stolte C."/>
            <person name="Sykes S."/>
            <person name="Yandava C."/>
            <person name="Wortman J."/>
            <person name="Nusbaum C."/>
            <person name="Birren B."/>
        </authorList>
    </citation>
    <scope>NUCLEOTIDE SEQUENCE [LARGE SCALE GENOMIC DNA]</scope>
    <source>
        <strain evidence="5 6">DSM 22836</strain>
    </source>
</reference>